<organism evidence="2 3">
    <name type="scientific">Terfezia boudieri ATCC MYA-4762</name>
    <dbReference type="NCBI Taxonomy" id="1051890"/>
    <lineage>
        <taxon>Eukaryota</taxon>
        <taxon>Fungi</taxon>
        <taxon>Dikarya</taxon>
        <taxon>Ascomycota</taxon>
        <taxon>Pezizomycotina</taxon>
        <taxon>Pezizomycetes</taxon>
        <taxon>Pezizales</taxon>
        <taxon>Pezizaceae</taxon>
        <taxon>Terfezia</taxon>
    </lineage>
</organism>
<reference evidence="2 3" key="1">
    <citation type="journal article" date="2018" name="Nat. Ecol. Evol.">
        <title>Pezizomycetes genomes reveal the molecular basis of ectomycorrhizal truffle lifestyle.</title>
        <authorList>
            <person name="Murat C."/>
            <person name="Payen T."/>
            <person name="Noel B."/>
            <person name="Kuo A."/>
            <person name="Morin E."/>
            <person name="Chen J."/>
            <person name="Kohler A."/>
            <person name="Krizsan K."/>
            <person name="Balestrini R."/>
            <person name="Da Silva C."/>
            <person name="Montanini B."/>
            <person name="Hainaut M."/>
            <person name="Levati E."/>
            <person name="Barry K.W."/>
            <person name="Belfiori B."/>
            <person name="Cichocki N."/>
            <person name="Clum A."/>
            <person name="Dockter R.B."/>
            <person name="Fauchery L."/>
            <person name="Guy J."/>
            <person name="Iotti M."/>
            <person name="Le Tacon F."/>
            <person name="Lindquist E.A."/>
            <person name="Lipzen A."/>
            <person name="Malagnac F."/>
            <person name="Mello A."/>
            <person name="Molinier V."/>
            <person name="Miyauchi S."/>
            <person name="Poulain J."/>
            <person name="Riccioni C."/>
            <person name="Rubini A."/>
            <person name="Sitrit Y."/>
            <person name="Splivallo R."/>
            <person name="Traeger S."/>
            <person name="Wang M."/>
            <person name="Zifcakova L."/>
            <person name="Wipf D."/>
            <person name="Zambonelli A."/>
            <person name="Paolocci F."/>
            <person name="Nowrousian M."/>
            <person name="Ottonello S."/>
            <person name="Baldrian P."/>
            <person name="Spatafora J.W."/>
            <person name="Henrissat B."/>
            <person name="Nagy L.G."/>
            <person name="Aury J.M."/>
            <person name="Wincker P."/>
            <person name="Grigoriev I.V."/>
            <person name="Bonfante P."/>
            <person name="Martin F.M."/>
        </authorList>
    </citation>
    <scope>NUCLEOTIDE SEQUENCE [LARGE SCALE GENOMIC DNA]</scope>
    <source>
        <strain evidence="2 3">ATCC MYA-4762</strain>
    </source>
</reference>
<dbReference type="InterPro" id="IPR036390">
    <property type="entry name" value="WH_DNA-bd_sf"/>
</dbReference>
<dbReference type="PANTHER" id="PTHR10804">
    <property type="entry name" value="PROTEASE FAMILY M24 METHIONYL AMINOPEPTIDASE, AMINOPEPTIDASE P"/>
    <property type="match status" value="1"/>
</dbReference>
<dbReference type="InterPro" id="IPR036005">
    <property type="entry name" value="Creatinase/aminopeptidase-like"/>
</dbReference>
<dbReference type="Gene3D" id="3.90.230.10">
    <property type="entry name" value="Creatinase/methionine aminopeptidase superfamily"/>
    <property type="match status" value="1"/>
</dbReference>
<dbReference type="Proteomes" id="UP000267821">
    <property type="component" value="Unassembled WGS sequence"/>
</dbReference>
<name>A0A3N4LXY8_9PEZI</name>
<evidence type="ECO:0000313" key="2">
    <source>
        <dbReference type="EMBL" id="RPB26449.1"/>
    </source>
</evidence>
<keyword evidence="3" id="KW-1185">Reference proteome</keyword>
<dbReference type="InterPro" id="IPR036388">
    <property type="entry name" value="WH-like_DNA-bd_sf"/>
</dbReference>
<dbReference type="InParanoid" id="A0A3N4LXY8"/>
<accession>A0A3N4LXY8</accession>
<sequence length="404" mass="43829">MAEVENAKPKTEEIDYSLANPDTVTKYKDAAAISQRVLVEIEKAAIDGASLVSLCEKGDKLLEEETAKVYNSKKVKVVVKGIAFPTTVSPADIITPYSPLSTDADEASKTLKTGQLVKIQLGAHIDGFPAIVGSTIIVASASGETPAPTPAQADLLLATHYTTELLYRMMLPPSVDTVSSPAAEGEKKQAKKPYTATQINTVLKKVAETYGVSLVESTTTYQLERNEIEAKKRIVVNPQEGLKSEGNPEVAEAWGVEVALSSGSGKAKVLELRPTLLRKTGTTFMLKRATSKQTYSEVAKKFGSFPFSLRQLSDERTAKMGVLECVRGNLLRQYEVQGEKDGKEVSRVFSTIIITKNGIQKITSPSKSLLEIAGDVSDKKITDEEVLKILEIPLNKNKPKSKKK</sequence>
<gene>
    <name evidence="2" type="ORF">L211DRAFT_835296</name>
</gene>
<keyword evidence="2" id="KW-0238">DNA-binding</keyword>
<dbReference type="SUPFAM" id="SSF46785">
    <property type="entry name" value="Winged helix' DNA-binding domain"/>
    <property type="match status" value="1"/>
</dbReference>
<dbReference type="OrthoDB" id="5876363at2759"/>
<dbReference type="AlphaFoldDB" id="A0A3N4LXY8"/>
<dbReference type="STRING" id="1051890.A0A3N4LXY8"/>
<dbReference type="SUPFAM" id="SSF55920">
    <property type="entry name" value="Creatinase/aminopeptidase"/>
    <property type="match status" value="1"/>
</dbReference>
<evidence type="ECO:0000256" key="1">
    <source>
        <dbReference type="ARBA" id="ARBA00007319"/>
    </source>
</evidence>
<protein>
    <submittedName>
        <fullName evidence="2">Curved DNA-binding protein</fullName>
    </submittedName>
</protein>
<evidence type="ECO:0000313" key="3">
    <source>
        <dbReference type="Proteomes" id="UP000267821"/>
    </source>
</evidence>
<dbReference type="EMBL" id="ML121534">
    <property type="protein sequence ID" value="RPB26449.1"/>
    <property type="molecule type" value="Genomic_DNA"/>
</dbReference>
<dbReference type="GO" id="GO:0003677">
    <property type="term" value="F:DNA binding"/>
    <property type="evidence" value="ECO:0007669"/>
    <property type="project" value="UniProtKB-KW"/>
</dbReference>
<proteinExistence type="inferred from homology"/>
<dbReference type="FunFam" id="1.10.10.10:FF:000029">
    <property type="entry name" value="Proliferation-associated 2G4, a"/>
    <property type="match status" value="1"/>
</dbReference>
<dbReference type="Gene3D" id="1.10.10.10">
    <property type="entry name" value="Winged helix-like DNA-binding domain superfamily/Winged helix DNA-binding domain"/>
    <property type="match status" value="1"/>
</dbReference>
<dbReference type="PANTHER" id="PTHR10804:SF11">
    <property type="entry name" value="PROLIFERATION-ASSOCIATED PROTEIN 2G4"/>
    <property type="match status" value="1"/>
</dbReference>
<comment type="similarity">
    <text evidence="1">Belongs to the peptidase M24 family.</text>
</comment>
<dbReference type="InterPro" id="IPR047113">
    <property type="entry name" value="PA2G4/ARX1"/>
</dbReference>